<evidence type="ECO:0000313" key="2">
    <source>
        <dbReference type="Proteomes" id="UP000199199"/>
    </source>
</evidence>
<proteinExistence type="predicted"/>
<name>A0A1I6TMU3_9EURY</name>
<gene>
    <name evidence="1" type="ORF">SAMN04488556_3229</name>
</gene>
<organism evidence="1 2">
    <name type="scientific">Halostagnicola kamekurae</name>
    <dbReference type="NCBI Taxonomy" id="619731"/>
    <lineage>
        <taxon>Archaea</taxon>
        <taxon>Methanobacteriati</taxon>
        <taxon>Methanobacteriota</taxon>
        <taxon>Stenosarchaea group</taxon>
        <taxon>Halobacteria</taxon>
        <taxon>Halobacteriales</taxon>
        <taxon>Natrialbaceae</taxon>
        <taxon>Halostagnicola</taxon>
    </lineage>
</organism>
<sequence length="212" mass="23450">MTESNSATDSNRSCGCKLGRISNEYGLSGLDDELVALWTGEADEQYSTRKLATYVNELVLEAAFEEAGVTAKEGEVENTYRLLTDDDVTSGTQVQTRNELERDGVPVEQVESDFISHQTVYNHLTKCLEASLETPSDEERLERSREKLGSLQNRTAAVTADTVAHLERNDIVDIGEYNVSVGITVTCEDCFEEFTVRELLENRSCSCGGIDT</sequence>
<dbReference type="InterPro" id="IPR048925">
    <property type="entry name" value="RdfA"/>
</dbReference>
<accession>A0A1I6TMU3</accession>
<reference evidence="2" key="1">
    <citation type="submission" date="2016-10" db="EMBL/GenBank/DDBJ databases">
        <authorList>
            <person name="Varghese N."/>
            <person name="Submissions S."/>
        </authorList>
    </citation>
    <scope>NUCLEOTIDE SEQUENCE [LARGE SCALE GENOMIC DNA]</scope>
    <source>
        <strain evidence="2">DSM 22427</strain>
    </source>
</reference>
<protein>
    <submittedName>
        <fullName evidence="1">Uncharacterized protein</fullName>
    </submittedName>
</protein>
<dbReference type="RefSeq" id="WP_092905976.1">
    <property type="nucleotide sequence ID" value="NZ_FOZS01000003.1"/>
</dbReference>
<dbReference type="Pfam" id="PF21811">
    <property type="entry name" value="RdfA"/>
    <property type="match status" value="1"/>
</dbReference>
<keyword evidence="2" id="KW-1185">Reference proteome</keyword>
<dbReference type="OrthoDB" id="304916at2157"/>
<evidence type="ECO:0000313" key="1">
    <source>
        <dbReference type="EMBL" id="SFS90317.1"/>
    </source>
</evidence>
<dbReference type="EMBL" id="FOZS01000003">
    <property type="protein sequence ID" value="SFS90317.1"/>
    <property type="molecule type" value="Genomic_DNA"/>
</dbReference>
<dbReference type="Proteomes" id="UP000199199">
    <property type="component" value="Unassembled WGS sequence"/>
</dbReference>
<dbReference type="AlphaFoldDB" id="A0A1I6TMU3"/>